<name>A0A8J5NC47_HOMAM</name>
<accession>A0A8J5NC47</accession>
<dbReference type="AlphaFoldDB" id="A0A8J5NC47"/>
<reference evidence="1" key="1">
    <citation type="journal article" date="2021" name="Sci. Adv.">
        <title>The American lobster genome reveals insights on longevity, neural, and immune adaptations.</title>
        <authorList>
            <person name="Polinski J.M."/>
            <person name="Zimin A.V."/>
            <person name="Clark K.F."/>
            <person name="Kohn A.B."/>
            <person name="Sadowski N."/>
            <person name="Timp W."/>
            <person name="Ptitsyn A."/>
            <person name="Khanna P."/>
            <person name="Romanova D.Y."/>
            <person name="Williams P."/>
            <person name="Greenwood S.J."/>
            <person name="Moroz L.L."/>
            <person name="Walt D.R."/>
            <person name="Bodnar A.G."/>
        </authorList>
    </citation>
    <scope>NUCLEOTIDE SEQUENCE</scope>
    <source>
        <strain evidence="1">GMGI-L3</strain>
    </source>
</reference>
<feature type="non-terminal residue" evidence="1">
    <location>
        <position position="101"/>
    </location>
</feature>
<sequence>GEKVLGWVREAAYAAGVGTREHEALIVLIARMEATPLAVHNWGMESLSARTLVSLSKVVVTYLVVLLQFCSYSSSLNHYVPNDAFVFTAYDHCFCSNNTSS</sequence>
<dbReference type="Proteomes" id="UP000747542">
    <property type="component" value="Unassembled WGS sequence"/>
</dbReference>
<proteinExistence type="predicted"/>
<comment type="caution">
    <text evidence="1">The sequence shown here is derived from an EMBL/GenBank/DDBJ whole genome shotgun (WGS) entry which is preliminary data.</text>
</comment>
<evidence type="ECO:0000313" key="2">
    <source>
        <dbReference type="Proteomes" id="UP000747542"/>
    </source>
</evidence>
<organism evidence="1 2">
    <name type="scientific">Homarus americanus</name>
    <name type="common">American lobster</name>
    <dbReference type="NCBI Taxonomy" id="6706"/>
    <lineage>
        <taxon>Eukaryota</taxon>
        <taxon>Metazoa</taxon>
        <taxon>Ecdysozoa</taxon>
        <taxon>Arthropoda</taxon>
        <taxon>Crustacea</taxon>
        <taxon>Multicrustacea</taxon>
        <taxon>Malacostraca</taxon>
        <taxon>Eumalacostraca</taxon>
        <taxon>Eucarida</taxon>
        <taxon>Decapoda</taxon>
        <taxon>Pleocyemata</taxon>
        <taxon>Astacidea</taxon>
        <taxon>Nephropoidea</taxon>
        <taxon>Nephropidae</taxon>
        <taxon>Homarus</taxon>
    </lineage>
</organism>
<evidence type="ECO:0000313" key="1">
    <source>
        <dbReference type="EMBL" id="KAG7177007.1"/>
    </source>
</evidence>
<dbReference type="EMBL" id="JAHLQT010002534">
    <property type="protein sequence ID" value="KAG7177007.1"/>
    <property type="molecule type" value="Genomic_DNA"/>
</dbReference>
<protein>
    <submittedName>
        <fullName evidence="1">Uncharacterized protein</fullName>
    </submittedName>
</protein>
<keyword evidence="2" id="KW-1185">Reference proteome</keyword>
<gene>
    <name evidence="1" type="ORF">Hamer_G000225</name>
</gene>